<organism evidence="2 3">
    <name type="scientific">Bremerella volcania</name>
    <dbReference type="NCBI Taxonomy" id="2527984"/>
    <lineage>
        <taxon>Bacteria</taxon>
        <taxon>Pseudomonadati</taxon>
        <taxon>Planctomycetota</taxon>
        <taxon>Planctomycetia</taxon>
        <taxon>Pirellulales</taxon>
        <taxon>Pirellulaceae</taxon>
        <taxon>Bremerella</taxon>
    </lineage>
</organism>
<sequence>MNDIQHRRAILILVLFTFCLDVVLAVVEITFGQGQQTIYLTTCILGFSLGQMTLSLVFLMRDVSRWLPVLGALIFSLFFGLTITMHEKGAHFDRVLVILLTTQLFGIVPVAIYRVVFVGMKVQFSLSILFGLMTLVTVVCAVFIQMDLDWGWFLSYFFFFLSSAIPIPLAAFMLVGPRTASTRWFVMIMLPLILACALIISVYQDSLRDIGLVVQICGFMSLYLLVGGAVLLWEAKERTPLPQAESLPSVEDPFAAD</sequence>
<feature type="transmembrane region" description="Helical" evidence="1">
    <location>
        <begin position="9"/>
        <end position="31"/>
    </location>
</feature>
<feature type="transmembrane region" description="Helical" evidence="1">
    <location>
        <begin position="210"/>
        <end position="233"/>
    </location>
</feature>
<evidence type="ECO:0000313" key="2">
    <source>
        <dbReference type="EMBL" id="QDU73049.1"/>
    </source>
</evidence>
<reference evidence="3" key="1">
    <citation type="submission" date="2019-02" db="EMBL/GenBank/DDBJ databases">
        <title>Deep-cultivation of Planctomycetes and their phenomic and genomic characterization uncovers novel biology.</title>
        <authorList>
            <person name="Wiegand S."/>
            <person name="Jogler M."/>
            <person name="Boedeker C."/>
            <person name="Pinto D."/>
            <person name="Vollmers J."/>
            <person name="Rivas-Marin E."/>
            <person name="Kohn T."/>
            <person name="Peeters S.H."/>
            <person name="Heuer A."/>
            <person name="Rast P."/>
            <person name="Oberbeckmann S."/>
            <person name="Bunk B."/>
            <person name="Jeske O."/>
            <person name="Meyerdierks A."/>
            <person name="Storesund J.E."/>
            <person name="Kallscheuer N."/>
            <person name="Luecker S."/>
            <person name="Lage O.M."/>
            <person name="Pohl T."/>
            <person name="Merkel B.J."/>
            <person name="Hornburger P."/>
            <person name="Mueller R.-W."/>
            <person name="Bruemmer F."/>
            <person name="Labrenz M."/>
            <person name="Spormann A.M."/>
            <person name="Op den Camp H."/>
            <person name="Overmann J."/>
            <person name="Amann R."/>
            <person name="Jetten M.S.M."/>
            <person name="Mascher T."/>
            <person name="Medema M.H."/>
            <person name="Devos D.P."/>
            <person name="Kaster A.-K."/>
            <person name="Ovreas L."/>
            <person name="Rohde M."/>
            <person name="Galperin M.Y."/>
            <person name="Jogler C."/>
        </authorList>
    </citation>
    <scope>NUCLEOTIDE SEQUENCE [LARGE SCALE GENOMIC DNA]</scope>
    <source>
        <strain evidence="3">Pan97</strain>
    </source>
</reference>
<dbReference type="AlphaFoldDB" id="A0A518C1F4"/>
<feature type="transmembrane region" description="Helical" evidence="1">
    <location>
        <begin position="184"/>
        <end position="204"/>
    </location>
</feature>
<feature type="transmembrane region" description="Helical" evidence="1">
    <location>
        <begin position="37"/>
        <end position="59"/>
    </location>
</feature>
<dbReference type="RefSeq" id="WP_144969559.1">
    <property type="nucleotide sequence ID" value="NZ_CP036289.1"/>
</dbReference>
<dbReference type="EMBL" id="CP036289">
    <property type="protein sequence ID" value="QDU73049.1"/>
    <property type="molecule type" value="Genomic_DNA"/>
</dbReference>
<feature type="transmembrane region" description="Helical" evidence="1">
    <location>
        <begin position="150"/>
        <end position="172"/>
    </location>
</feature>
<evidence type="ECO:0000256" key="1">
    <source>
        <dbReference type="SAM" id="Phobius"/>
    </source>
</evidence>
<evidence type="ECO:0000313" key="3">
    <source>
        <dbReference type="Proteomes" id="UP000318626"/>
    </source>
</evidence>
<proteinExistence type="predicted"/>
<feature type="transmembrane region" description="Helical" evidence="1">
    <location>
        <begin position="95"/>
        <end position="117"/>
    </location>
</feature>
<dbReference type="Proteomes" id="UP000318626">
    <property type="component" value="Chromosome"/>
</dbReference>
<dbReference type="OrthoDB" id="9972032at2"/>
<keyword evidence="1" id="KW-0812">Transmembrane</keyword>
<feature type="transmembrane region" description="Helical" evidence="1">
    <location>
        <begin position="124"/>
        <end position="144"/>
    </location>
</feature>
<name>A0A518C1F4_9BACT</name>
<gene>
    <name evidence="2" type="ORF">Pan97_00160</name>
</gene>
<protein>
    <submittedName>
        <fullName evidence="2">Uncharacterized protein</fullName>
    </submittedName>
</protein>
<dbReference type="KEGG" id="bvo:Pan97_00160"/>
<keyword evidence="1" id="KW-1133">Transmembrane helix</keyword>
<feature type="transmembrane region" description="Helical" evidence="1">
    <location>
        <begin position="66"/>
        <end position="83"/>
    </location>
</feature>
<keyword evidence="3" id="KW-1185">Reference proteome</keyword>
<accession>A0A518C1F4</accession>
<keyword evidence="1" id="KW-0472">Membrane</keyword>